<dbReference type="RefSeq" id="WP_261404926.1">
    <property type="nucleotide sequence ID" value="NZ_CP081869.1"/>
</dbReference>
<comment type="subcellular location">
    <subcellularLocation>
        <location evidence="8">Cell inner membrane</location>
        <topology evidence="8">Multi-pass membrane protein</topology>
    </subcellularLocation>
    <subcellularLocation>
        <location evidence="1">Cell membrane</location>
        <topology evidence="1">Multi-pass membrane protein</topology>
    </subcellularLocation>
</comment>
<proteinExistence type="inferred from homology"/>
<dbReference type="Gene3D" id="1.20.1720.10">
    <property type="entry name" value="Multidrug resistance protein D"/>
    <property type="match status" value="1"/>
</dbReference>
<feature type="transmembrane region" description="Helical" evidence="8">
    <location>
        <begin position="134"/>
        <end position="156"/>
    </location>
</feature>
<dbReference type="KEGG" id="cmet:K6K41_09620"/>
<feature type="domain" description="Major facilitator superfamily (MFS) profile" evidence="9">
    <location>
        <begin position="7"/>
        <end position="396"/>
    </location>
</feature>
<feature type="transmembrane region" description="Helical" evidence="8">
    <location>
        <begin position="307"/>
        <end position="324"/>
    </location>
</feature>
<name>A0A9E6RBB7_9HYPH</name>
<evidence type="ECO:0000256" key="4">
    <source>
        <dbReference type="ARBA" id="ARBA00022475"/>
    </source>
</evidence>
<dbReference type="InterPro" id="IPR004812">
    <property type="entry name" value="Efflux_drug-R_Bcr/CmlA"/>
</dbReference>
<dbReference type="GO" id="GO:0042910">
    <property type="term" value="F:xenobiotic transmembrane transporter activity"/>
    <property type="evidence" value="ECO:0007669"/>
    <property type="project" value="InterPro"/>
</dbReference>
<dbReference type="GO" id="GO:1990961">
    <property type="term" value="P:xenobiotic detoxification by transmembrane export across the plasma membrane"/>
    <property type="evidence" value="ECO:0007669"/>
    <property type="project" value="InterPro"/>
</dbReference>
<gene>
    <name evidence="10" type="ORF">K6K41_09620</name>
</gene>
<dbReference type="InterPro" id="IPR036259">
    <property type="entry name" value="MFS_trans_sf"/>
</dbReference>
<dbReference type="PANTHER" id="PTHR23502:SF132">
    <property type="entry name" value="POLYAMINE TRANSPORTER 2-RELATED"/>
    <property type="match status" value="1"/>
</dbReference>
<comment type="caution">
    <text evidence="8">Lacks conserved residue(s) required for the propagation of feature annotation.</text>
</comment>
<dbReference type="SUPFAM" id="SSF103473">
    <property type="entry name" value="MFS general substrate transporter"/>
    <property type="match status" value="1"/>
</dbReference>
<dbReference type="Pfam" id="PF07690">
    <property type="entry name" value="MFS_1"/>
    <property type="match status" value="1"/>
</dbReference>
<keyword evidence="5 8" id="KW-0812">Transmembrane</keyword>
<evidence type="ECO:0000256" key="8">
    <source>
        <dbReference type="RuleBase" id="RU365088"/>
    </source>
</evidence>
<feature type="transmembrane region" description="Helical" evidence="8">
    <location>
        <begin position="244"/>
        <end position="268"/>
    </location>
</feature>
<evidence type="ECO:0000256" key="3">
    <source>
        <dbReference type="ARBA" id="ARBA00022448"/>
    </source>
</evidence>
<keyword evidence="4" id="KW-1003">Cell membrane</keyword>
<feature type="transmembrane region" description="Helical" evidence="8">
    <location>
        <begin position="214"/>
        <end position="232"/>
    </location>
</feature>
<dbReference type="PROSITE" id="PS50850">
    <property type="entry name" value="MFS"/>
    <property type="match status" value="1"/>
</dbReference>
<dbReference type="NCBIfam" id="TIGR00710">
    <property type="entry name" value="efflux_Bcr_CflA"/>
    <property type="match status" value="1"/>
</dbReference>
<dbReference type="Proteomes" id="UP000825701">
    <property type="component" value="Chromosome"/>
</dbReference>
<feature type="transmembrane region" description="Helical" evidence="8">
    <location>
        <begin position="46"/>
        <end position="64"/>
    </location>
</feature>
<protein>
    <recommendedName>
        <fullName evidence="8">Bcr/CflA family efflux transporter</fullName>
    </recommendedName>
</protein>
<evidence type="ECO:0000313" key="10">
    <source>
        <dbReference type="EMBL" id="QZO01628.1"/>
    </source>
</evidence>
<keyword evidence="6 8" id="KW-1133">Transmembrane helix</keyword>
<keyword evidence="7 8" id="KW-0472">Membrane</keyword>
<dbReference type="AlphaFoldDB" id="A0A9E6RBB7"/>
<accession>A0A9E6RBB7</accession>
<evidence type="ECO:0000256" key="7">
    <source>
        <dbReference type="ARBA" id="ARBA00023136"/>
    </source>
</evidence>
<sequence>MRLKPDTLALTAVLALLTAVGPLAIDMYLPSLPHLSEALGASQSEGQLTLSAFLVGFAAGQVVYGPLSDAKGRKPVLIASLALFTFGSALCAVAPTIETLIVARFAQALGGAGPVVLARSIVRDLYSGPRAARELARMATILGLIPAVAPLIGGVLENAFSWRATFVVLTFVLAAEMLVVAVFLPETIRAKAVGAVSPRTVFASFGVLLRHRGFLTYLGLTAVAFAGLFAYISTSSFILQSIYGLSAVAYGAAFAVGVIGFIGGTLAAGPLVRRGGLDHAIGIGTGALAVGGLLMLALVTLGPKTPFAVMIPMMIYMFGVGLVMPQSMAAALQPFPERAGAASSLVGFAQMATGALIGVAIGRTLGTDYGFLALPVAVATFGTATLALFFASGRARKGLGDGPPEPMNPR</sequence>
<dbReference type="EMBL" id="CP081869">
    <property type="protein sequence ID" value="QZO01628.1"/>
    <property type="molecule type" value="Genomic_DNA"/>
</dbReference>
<dbReference type="PANTHER" id="PTHR23502">
    <property type="entry name" value="MAJOR FACILITATOR SUPERFAMILY"/>
    <property type="match status" value="1"/>
</dbReference>
<feature type="transmembrane region" description="Helical" evidence="8">
    <location>
        <begin position="345"/>
        <end position="365"/>
    </location>
</feature>
<keyword evidence="3 8" id="KW-0813">Transport</keyword>
<keyword evidence="11" id="KW-1185">Reference proteome</keyword>
<feature type="transmembrane region" description="Helical" evidence="8">
    <location>
        <begin position="162"/>
        <end position="184"/>
    </location>
</feature>
<dbReference type="InterPro" id="IPR011701">
    <property type="entry name" value="MFS"/>
</dbReference>
<reference evidence="10" key="1">
    <citation type="submission" date="2021-08" db="EMBL/GenBank/DDBJ databases">
        <authorList>
            <person name="Zhang H."/>
            <person name="Xu M."/>
            <person name="Yu Z."/>
            <person name="Yang L."/>
            <person name="Cai Y."/>
        </authorList>
    </citation>
    <scope>NUCLEOTIDE SEQUENCE</scope>
    <source>
        <strain evidence="10">CHL1</strain>
    </source>
</reference>
<evidence type="ECO:0000256" key="5">
    <source>
        <dbReference type="ARBA" id="ARBA00022692"/>
    </source>
</evidence>
<feature type="transmembrane region" description="Helical" evidence="8">
    <location>
        <begin position="371"/>
        <end position="391"/>
    </location>
</feature>
<comment type="similarity">
    <text evidence="2 8">Belongs to the major facilitator superfamily. Bcr/CmlA family.</text>
</comment>
<dbReference type="CDD" id="cd17320">
    <property type="entry name" value="MFS_MdfA_MDR_like"/>
    <property type="match status" value="1"/>
</dbReference>
<evidence type="ECO:0000259" key="9">
    <source>
        <dbReference type="PROSITE" id="PS50850"/>
    </source>
</evidence>
<evidence type="ECO:0000256" key="2">
    <source>
        <dbReference type="ARBA" id="ARBA00006236"/>
    </source>
</evidence>
<evidence type="ECO:0000313" key="11">
    <source>
        <dbReference type="Proteomes" id="UP000825701"/>
    </source>
</evidence>
<evidence type="ECO:0000256" key="6">
    <source>
        <dbReference type="ARBA" id="ARBA00022989"/>
    </source>
</evidence>
<keyword evidence="8" id="KW-0997">Cell inner membrane</keyword>
<feature type="transmembrane region" description="Helical" evidence="8">
    <location>
        <begin position="280"/>
        <end position="301"/>
    </location>
</feature>
<evidence type="ECO:0000256" key="1">
    <source>
        <dbReference type="ARBA" id="ARBA00004651"/>
    </source>
</evidence>
<organism evidence="10 11">
    <name type="scientific">Chenggangzhangella methanolivorans</name>
    <dbReference type="NCBI Taxonomy" id="1437009"/>
    <lineage>
        <taxon>Bacteria</taxon>
        <taxon>Pseudomonadati</taxon>
        <taxon>Pseudomonadota</taxon>
        <taxon>Alphaproteobacteria</taxon>
        <taxon>Hyphomicrobiales</taxon>
        <taxon>Methylopilaceae</taxon>
        <taxon>Chenggangzhangella</taxon>
    </lineage>
</organism>
<dbReference type="InterPro" id="IPR020846">
    <property type="entry name" value="MFS_dom"/>
</dbReference>
<feature type="transmembrane region" description="Helical" evidence="8">
    <location>
        <begin position="76"/>
        <end position="95"/>
    </location>
</feature>
<dbReference type="GO" id="GO:0005886">
    <property type="term" value="C:plasma membrane"/>
    <property type="evidence" value="ECO:0007669"/>
    <property type="project" value="UniProtKB-SubCell"/>
</dbReference>